<dbReference type="OrthoDB" id="9802328at2"/>
<organism evidence="8 9">
    <name type="scientific">Lentilactobacillus curieae</name>
    <dbReference type="NCBI Taxonomy" id="1138822"/>
    <lineage>
        <taxon>Bacteria</taxon>
        <taxon>Bacillati</taxon>
        <taxon>Bacillota</taxon>
        <taxon>Bacilli</taxon>
        <taxon>Lactobacillales</taxon>
        <taxon>Lactobacillaceae</taxon>
        <taxon>Lentilactobacillus</taxon>
    </lineage>
</organism>
<dbReference type="InterPro" id="IPR015421">
    <property type="entry name" value="PyrdxlP-dep_Trfase_major"/>
</dbReference>
<dbReference type="CDD" id="cd00609">
    <property type="entry name" value="AAT_like"/>
    <property type="match status" value="1"/>
</dbReference>
<feature type="domain" description="Aminotransferase class I/classII large" evidence="7">
    <location>
        <begin position="32"/>
        <end position="389"/>
    </location>
</feature>
<dbReference type="GO" id="GO:0030170">
    <property type="term" value="F:pyridoxal phosphate binding"/>
    <property type="evidence" value="ECO:0007669"/>
    <property type="project" value="InterPro"/>
</dbReference>
<evidence type="ECO:0000313" key="8">
    <source>
        <dbReference type="EMBL" id="AQW21220.1"/>
    </source>
</evidence>
<name>A0A1S6QHY6_9LACO</name>
<evidence type="ECO:0000259" key="7">
    <source>
        <dbReference type="Pfam" id="PF00155"/>
    </source>
</evidence>
<dbReference type="EMBL" id="CP018906">
    <property type="protein sequence ID" value="AQW21220.1"/>
    <property type="molecule type" value="Genomic_DNA"/>
</dbReference>
<protein>
    <submittedName>
        <fullName evidence="8">Aspartate aminotransferase</fullName>
    </submittedName>
</protein>
<evidence type="ECO:0000256" key="1">
    <source>
        <dbReference type="ARBA" id="ARBA00001933"/>
    </source>
</evidence>
<dbReference type="PANTHER" id="PTHR42790">
    <property type="entry name" value="AMINOTRANSFERASE"/>
    <property type="match status" value="1"/>
</dbReference>
<reference evidence="8 9" key="1">
    <citation type="journal article" date="2015" name="Genome Announc.">
        <title>Genome Sequence of Lactobacillus curieae CCTCC M 2011381T, a Novel Producer of Gamma-aminobutyric Acid.</title>
        <authorList>
            <person name="Wang Y."/>
            <person name="Wang Y."/>
            <person name="Lang C."/>
            <person name="Wei D."/>
            <person name="Xu P."/>
            <person name="Xie J."/>
        </authorList>
    </citation>
    <scope>NUCLEOTIDE SEQUENCE [LARGE SCALE GENOMIC DNA]</scope>
    <source>
        <strain evidence="8 9">CCTCC M 2011381</strain>
    </source>
</reference>
<dbReference type="InterPro" id="IPR050859">
    <property type="entry name" value="Class-I_PLP-dep_aminotransf"/>
</dbReference>
<sequence>MREELFADRVQPDTPSRLEGLFPQMDFDDAITFTAGSPAEDLFPKEAMQQAYLDAIAAEGAHTFQYHTISGPEELRSRLAVRAQQKMAIEGVDADNVMLTAGGQQGIDLIAKLMLNKGDGLVVEAPTYVGALSSFDMYEPTYYEVQLESDGMDVDQLEETLKAHNNIKLVYTVADFHNPGGVTMSVEKRKRLVELANEYDFMILEDTPYRDLRYVGESLPSIKHFDTEDRVIFLSSFSKILMPTLRLGWMVAPKAVIKQLYKLKEAADLEVPNITASAVNQFLAKNDLDKHIEGLIKAYSGKRQAMFDALAKEMPEGVEATCPEGGFFTWVTVPDFINTTDLLYDVVTPKAHIAYVPSKNFYAFKDHTNGMRINFTGLTPDQIADGMHRLGGVLKEEMSKASLKTAQ</sequence>
<evidence type="ECO:0000256" key="3">
    <source>
        <dbReference type="ARBA" id="ARBA00011738"/>
    </source>
</evidence>
<keyword evidence="5 8" id="KW-0808">Transferase</keyword>
<keyword evidence="6" id="KW-0663">Pyridoxal phosphate</keyword>
<comment type="similarity">
    <text evidence="2">Belongs to the class-I pyridoxal-phosphate-dependent aminotransferase family.</text>
</comment>
<accession>A0A1S6QHY6</accession>
<evidence type="ECO:0000313" key="9">
    <source>
        <dbReference type="Proteomes" id="UP000030361"/>
    </source>
</evidence>
<dbReference type="InterPro" id="IPR015424">
    <property type="entry name" value="PyrdxlP-dep_Trfase"/>
</dbReference>
<dbReference type="InterPro" id="IPR015422">
    <property type="entry name" value="PyrdxlP-dep_Trfase_small"/>
</dbReference>
<dbReference type="eggNOG" id="COG1167">
    <property type="taxonomic scope" value="Bacteria"/>
</dbReference>
<keyword evidence="9" id="KW-1185">Reference proteome</keyword>
<dbReference type="GO" id="GO:1901605">
    <property type="term" value="P:alpha-amino acid metabolic process"/>
    <property type="evidence" value="ECO:0007669"/>
    <property type="project" value="TreeGrafter"/>
</dbReference>
<dbReference type="Gene3D" id="3.40.640.10">
    <property type="entry name" value="Type I PLP-dependent aspartate aminotransferase-like (Major domain)"/>
    <property type="match status" value="1"/>
</dbReference>
<dbReference type="KEGG" id="lcu:PL11_004410"/>
<comment type="cofactor">
    <cofactor evidence="1">
        <name>pyridoxal 5'-phosphate</name>
        <dbReference type="ChEBI" id="CHEBI:597326"/>
    </cofactor>
</comment>
<dbReference type="FunFam" id="3.40.640.10:FF:000053">
    <property type="entry name" value="Aminotransferase, class I"/>
    <property type="match status" value="1"/>
</dbReference>
<dbReference type="AlphaFoldDB" id="A0A1S6QHY6"/>
<evidence type="ECO:0000256" key="5">
    <source>
        <dbReference type="ARBA" id="ARBA00022679"/>
    </source>
</evidence>
<dbReference type="InterPro" id="IPR004839">
    <property type="entry name" value="Aminotransferase_I/II_large"/>
</dbReference>
<dbReference type="SUPFAM" id="SSF53383">
    <property type="entry name" value="PLP-dependent transferases"/>
    <property type="match status" value="1"/>
</dbReference>
<dbReference type="GO" id="GO:0008483">
    <property type="term" value="F:transaminase activity"/>
    <property type="evidence" value="ECO:0007669"/>
    <property type="project" value="UniProtKB-KW"/>
</dbReference>
<dbReference type="Proteomes" id="UP000030361">
    <property type="component" value="Chromosome"/>
</dbReference>
<dbReference type="PANTHER" id="PTHR42790:SF19">
    <property type="entry name" value="KYNURENINE_ALPHA-AMINOADIPATE AMINOTRANSFERASE, MITOCHONDRIAL"/>
    <property type="match status" value="1"/>
</dbReference>
<comment type="subunit">
    <text evidence="3">Homodimer.</text>
</comment>
<dbReference type="Gene3D" id="3.90.1150.10">
    <property type="entry name" value="Aspartate Aminotransferase, domain 1"/>
    <property type="match status" value="1"/>
</dbReference>
<gene>
    <name evidence="8" type="ORF">PL11_004410</name>
</gene>
<keyword evidence="4 8" id="KW-0032">Aminotransferase</keyword>
<proteinExistence type="inferred from homology"/>
<evidence type="ECO:0000256" key="4">
    <source>
        <dbReference type="ARBA" id="ARBA00022576"/>
    </source>
</evidence>
<evidence type="ECO:0000256" key="6">
    <source>
        <dbReference type="ARBA" id="ARBA00022898"/>
    </source>
</evidence>
<evidence type="ECO:0000256" key="2">
    <source>
        <dbReference type="ARBA" id="ARBA00007441"/>
    </source>
</evidence>
<dbReference type="RefSeq" id="WP_035166627.1">
    <property type="nucleotide sequence ID" value="NZ_CP018906.1"/>
</dbReference>
<dbReference type="Pfam" id="PF00155">
    <property type="entry name" value="Aminotran_1_2"/>
    <property type="match status" value="1"/>
</dbReference>